<evidence type="ECO:0000256" key="12">
    <source>
        <dbReference type="ARBA" id="ARBA00022840"/>
    </source>
</evidence>
<keyword evidence="7" id="KW-0963">Cytoplasm</keyword>
<dbReference type="GO" id="GO:0005829">
    <property type="term" value="C:cytosol"/>
    <property type="evidence" value="ECO:0007669"/>
    <property type="project" value="TreeGrafter"/>
</dbReference>
<evidence type="ECO:0000256" key="5">
    <source>
        <dbReference type="ARBA" id="ARBA00012832"/>
    </source>
</evidence>
<dbReference type="InterPro" id="IPR009080">
    <property type="entry name" value="tRNAsynth_Ia_anticodon-bd"/>
</dbReference>
<keyword evidence="8 18" id="KW-0436">Ligase</keyword>
<evidence type="ECO:0000256" key="13">
    <source>
        <dbReference type="ARBA" id="ARBA00022917"/>
    </source>
</evidence>
<dbReference type="CDD" id="cd00672">
    <property type="entry name" value="CysRS_core"/>
    <property type="match status" value="1"/>
</dbReference>
<evidence type="ECO:0000256" key="4">
    <source>
        <dbReference type="ARBA" id="ARBA00011245"/>
    </source>
</evidence>
<evidence type="ECO:0000259" key="16">
    <source>
        <dbReference type="Pfam" id="PF01406"/>
    </source>
</evidence>
<feature type="domain" description="tRNA synthetases class I catalytic" evidence="16">
    <location>
        <begin position="16"/>
        <end position="311"/>
    </location>
</feature>
<name>A0A9D6V402_9BACT</name>
<evidence type="ECO:0000256" key="15">
    <source>
        <dbReference type="NCBIfam" id="TIGR00435"/>
    </source>
</evidence>
<evidence type="ECO:0000313" key="19">
    <source>
        <dbReference type="Proteomes" id="UP000807825"/>
    </source>
</evidence>
<evidence type="ECO:0000256" key="8">
    <source>
        <dbReference type="ARBA" id="ARBA00022598"/>
    </source>
</evidence>
<evidence type="ECO:0000256" key="10">
    <source>
        <dbReference type="ARBA" id="ARBA00022741"/>
    </source>
</evidence>
<dbReference type="InterPro" id="IPR015803">
    <property type="entry name" value="Cys-tRNA-ligase"/>
</dbReference>
<dbReference type="EMBL" id="JACRDE010000506">
    <property type="protein sequence ID" value="MBI5251675.1"/>
    <property type="molecule type" value="Genomic_DNA"/>
</dbReference>
<dbReference type="Gene3D" id="3.40.50.620">
    <property type="entry name" value="HUPs"/>
    <property type="match status" value="1"/>
</dbReference>
<dbReference type="Gene3D" id="1.20.120.640">
    <property type="entry name" value="Anticodon-binding domain of a subclass of class I aminoacyl-tRNA synthetases"/>
    <property type="match status" value="1"/>
</dbReference>
<dbReference type="GO" id="GO:0005524">
    <property type="term" value="F:ATP binding"/>
    <property type="evidence" value="ECO:0007669"/>
    <property type="project" value="UniProtKB-KW"/>
</dbReference>
<dbReference type="Proteomes" id="UP000807825">
    <property type="component" value="Unassembled WGS sequence"/>
</dbReference>
<dbReference type="InterPro" id="IPR014729">
    <property type="entry name" value="Rossmann-like_a/b/a_fold"/>
</dbReference>
<gene>
    <name evidence="18" type="ORF">HY912_19455</name>
</gene>
<keyword evidence="11" id="KW-0862">Zinc</keyword>
<comment type="cofactor">
    <cofactor evidence="1">
        <name>Zn(2+)</name>
        <dbReference type="ChEBI" id="CHEBI:29105"/>
    </cofactor>
</comment>
<evidence type="ECO:0000256" key="14">
    <source>
        <dbReference type="ARBA" id="ARBA00023146"/>
    </source>
</evidence>
<dbReference type="InterPro" id="IPR032678">
    <property type="entry name" value="tRNA-synt_1_cat_dom"/>
</dbReference>
<evidence type="ECO:0000256" key="3">
    <source>
        <dbReference type="ARBA" id="ARBA00005594"/>
    </source>
</evidence>
<comment type="subcellular location">
    <subcellularLocation>
        <location evidence="2">Cytoplasm</location>
    </subcellularLocation>
</comment>
<organism evidence="18 19">
    <name type="scientific">Desulfomonile tiedjei</name>
    <dbReference type="NCBI Taxonomy" id="2358"/>
    <lineage>
        <taxon>Bacteria</taxon>
        <taxon>Pseudomonadati</taxon>
        <taxon>Thermodesulfobacteriota</taxon>
        <taxon>Desulfomonilia</taxon>
        <taxon>Desulfomonilales</taxon>
        <taxon>Desulfomonilaceae</taxon>
        <taxon>Desulfomonile</taxon>
    </lineage>
</organism>
<keyword evidence="14" id="KW-0030">Aminoacyl-tRNA synthetase</keyword>
<proteinExistence type="inferred from homology"/>
<dbReference type="AlphaFoldDB" id="A0A9D6V402"/>
<dbReference type="SUPFAM" id="SSF52374">
    <property type="entry name" value="Nucleotidylyl transferase"/>
    <property type="match status" value="1"/>
</dbReference>
<dbReference type="GO" id="GO:0006423">
    <property type="term" value="P:cysteinyl-tRNA aminoacylation"/>
    <property type="evidence" value="ECO:0007669"/>
    <property type="project" value="UniProtKB-UniRule"/>
</dbReference>
<dbReference type="EC" id="6.1.1.16" evidence="5 15"/>
<dbReference type="SUPFAM" id="SSF47323">
    <property type="entry name" value="Anticodon-binding domain of a subclass of class I aminoacyl-tRNA synthetases"/>
    <property type="match status" value="1"/>
</dbReference>
<keyword evidence="13" id="KW-0648">Protein biosynthesis</keyword>
<sequence length="368" mass="41790">MGLKIYNTLTRKKESFETVVPRRVGMYVCGVTVYDYCHIGHARSAVLFDIIYRYLRYRGYEVTYVRNFTDVDDKIINRANELQINWKELAEKFIREFYVDMDALGVLRPTHEPKATEFIGQIQQLIARLIEGGYAYQAEGDVMFSVYSFGPYGKLSGKRTDELMSGARVEVDEKKRNPLDFALWKAAKPGEPSWDSPWGPGRPGWHIECSAMSMFHLGEQFDIHGGGADLAFPHHENEIAQSEAATGKPFAKYWVHNGFVNIRSEKMSKSLGNVLNIRDILKIVHPEVLRLFLLTSHYRSPLDYSESFIREEAAALERLYAAMTGLDELMNAGGSLAELPEELSGITEKFAEAMDDDFNTPKGLAVLF</sequence>
<feature type="domain" description="Cysteinyl-tRNA synthetase class Ia DALR" evidence="17">
    <location>
        <begin position="349"/>
        <end position="368"/>
    </location>
</feature>
<dbReference type="HAMAP" id="MF_00041">
    <property type="entry name" value="Cys_tRNA_synth"/>
    <property type="match status" value="1"/>
</dbReference>
<protein>
    <recommendedName>
        <fullName evidence="6 15">Cysteine--tRNA ligase</fullName>
        <ecNumber evidence="5 15">6.1.1.16</ecNumber>
    </recommendedName>
</protein>
<comment type="subunit">
    <text evidence="4">Monomer.</text>
</comment>
<keyword evidence="12" id="KW-0067">ATP-binding</keyword>
<dbReference type="PRINTS" id="PR00983">
    <property type="entry name" value="TRNASYNTHCYS"/>
</dbReference>
<dbReference type="PANTHER" id="PTHR10890">
    <property type="entry name" value="CYSTEINYL-TRNA SYNTHETASE"/>
    <property type="match status" value="1"/>
</dbReference>
<dbReference type="GO" id="GO:0004817">
    <property type="term" value="F:cysteine-tRNA ligase activity"/>
    <property type="evidence" value="ECO:0007669"/>
    <property type="project" value="UniProtKB-UniRule"/>
</dbReference>
<dbReference type="NCBIfam" id="TIGR00435">
    <property type="entry name" value="cysS"/>
    <property type="match status" value="1"/>
</dbReference>
<dbReference type="GO" id="GO:0046872">
    <property type="term" value="F:metal ion binding"/>
    <property type="evidence" value="ECO:0007669"/>
    <property type="project" value="UniProtKB-KW"/>
</dbReference>
<feature type="non-terminal residue" evidence="18">
    <location>
        <position position="368"/>
    </location>
</feature>
<dbReference type="InterPro" id="IPR015273">
    <property type="entry name" value="Cys-tRNA-synt_Ia_DALR"/>
</dbReference>
<evidence type="ECO:0000256" key="1">
    <source>
        <dbReference type="ARBA" id="ARBA00001947"/>
    </source>
</evidence>
<comment type="caution">
    <text evidence="18">The sequence shown here is derived from an EMBL/GenBank/DDBJ whole genome shotgun (WGS) entry which is preliminary data.</text>
</comment>
<comment type="similarity">
    <text evidence="3">Belongs to the class-I aminoacyl-tRNA synthetase family.</text>
</comment>
<accession>A0A9D6V402</accession>
<evidence type="ECO:0000256" key="6">
    <source>
        <dbReference type="ARBA" id="ARBA00014738"/>
    </source>
</evidence>
<reference evidence="18" key="1">
    <citation type="submission" date="2020-07" db="EMBL/GenBank/DDBJ databases">
        <title>Huge and variable diversity of episymbiotic CPR bacteria and DPANN archaea in groundwater ecosystems.</title>
        <authorList>
            <person name="He C.Y."/>
            <person name="Keren R."/>
            <person name="Whittaker M."/>
            <person name="Farag I.F."/>
            <person name="Doudna J."/>
            <person name="Cate J.H.D."/>
            <person name="Banfield J.F."/>
        </authorList>
    </citation>
    <scope>NUCLEOTIDE SEQUENCE</scope>
    <source>
        <strain evidence="18">NC_groundwater_1664_Pr3_B-0.1um_52_9</strain>
    </source>
</reference>
<evidence type="ECO:0000313" key="18">
    <source>
        <dbReference type="EMBL" id="MBI5251675.1"/>
    </source>
</evidence>
<dbReference type="PANTHER" id="PTHR10890:SF3">
    <property type="entry name" value="CYSTEINE--TRNA LIGASE, CYTOPLASMIC"/>
    <property type="match status" value="1"/>
</dbReference>
<keyword evidence="9" id="KW-0479">Metal-binding</keyword>
<dbReference type="Pfam" id="PF09190">
    <property type="entry name" value="DALR_2"/>
    <property type="match status" value="1"/>
</dbReference>
<dbReference type="Pfam" id="PF01406">
    <property type="entry name" value="tRNA-synt_1e"/>
    <property type="match status" value="1"/>
</dbReference>
<dbReference type="InterPro" id="IPR024909">
    <property type="entry name" value="Cys-tRNA/MSH_ligase"/>
</dbReference>
<evidence type="ECO:0000256" key="11">
    <source>
        <dbReference type="ARBA" id="ARBA00022833"/>
    </source>
</evidence>
<evidence type="ECO:0000256" key="9">
    <source>
        <dbReference type="ARBA" id="ARBA00022723"/>
    </source>
</evidence>
<evidence type="ECO:0000256" key="7">
    <source>
        <dbReference type="ARBA" id="ARBA00022490"/>
    </source>
</evidence>
<evidence type="ECO:0000256" key="2">
    <source>
        <dbReference type="ARBA" id="ARBA00004496"/>
    </source>
</evidence>
<keyword evidence="10" id="KW-0547">Nucleotide-binding</keyword>
<dbReference type="FunFam" id="3.40.50.620:FF:000009">
    <property type="entry name" value="Cysteine--tRNA ligase"/>
    <property type="match status" value="1"/>
</dbReference>
<evidence type="ECO:0000259" key="17">
    <source>
        <dbReference type="Pfam" id="PF09190"/>
    </source>
</evidence>